<gene>
    <name evidence="3" type="ORF">HAX54_025118</name>
</gene>
<sequence>MTTKYINLRFRFGGILVSDIGPVYIRKNKKYVFNVDTDHLPIPEVKDYCRNFGISNIDKMFVVVPNGEGLLELVKNRDLLLLSKLLANGGTLDIYICYKGEVFIKNTHVSNEFFETTCDVGGPNKHFTNKVGEGLNTYLGKEIELIDGRDQIERVQTSNPIGESTGNTNELEDSDESALSNEEEDSDEDLDEDDVEPTIHDEVDDDENIDLSGDEDVGMDLGFEDIDKIKKNLSGKLLPDEPFYDSSDQDSFDSESEGESHVNIFEILRAKKNNKRIASDPT</sequence>
<dbReference type="Proteomes" id="UP000823775">
    <property type="component" value="Unassembled WGS sequence"/>
</dbReference>
<dbReference type="InterPro" id="IPR058594">
    <property type="entry name" value="PB1-like_dom_pln"/>
</dbReference>
<keyword evidence="4" id="KW-1185">Reference proteome</keyword>
<organism evidence="3 4">
    <name type="scientific">Datura stramonium</name>
    <name type="common">Jimsonweed</name>
    <name type="synonym">Common thornapple</name>
    <dbReference type="NCBI Taxonomy" id="4076"/>
    <lineage>
        <taxon>Eukaryota</taxon>
        <taxon>Viridiplantae</taxon>
        <taxon>Streptophyta</taxon>
        <taxon>Embryophyta</taxon>
        <taxon>Tracheophyta</taxon>
        <taxon>Spermatophyta</taxon>
        <taxon>Magnoliopsida</taxon>
        <taxon>eudicotyledons</taxon>
        <taxon>Gunneridae</taxon>
        <taxon>Pentapetalae</taxon>
        <taxon>asterids</taxon>
        <taxon>lamiids</taxon>
        <taxon>Solanales</taxon>
        <taxon>Solanaceae</taxon>
        <taxon>Solanoideae</taxon>
        <taxon>Datureae</taxon>
        <taxon>Datura</taxon>
    </lineage>
</organism>
<feature type="region of interest" description="Disordered" evidence="1">
    <location>
        <begin position="157"/>
        <end position="219"/>
    </location>
</feature>
<reference evidence="3 4" key="1">
    <citation type="journal article" date="2021" name="BMC Genomics">
        <title>Datura genome reveals duplications of psychoactive alkaloid biosynthetic genes and high mutation rate following tissue culture.</title>
        <authorList>
            <person name="Rajewski A."/>
            <person name="Carter-House D."/>
            <person name="Stajich J."/>
            <person name="Litt A."/>
        </authorList>
    </citation>
    <scope>NUCLEOTIDE SEQUENCE [LARGE SCALE GENOMIC DNA]</scope>
    <source>
        <strain evidence="3">AR-01</strain>
    </source>
</reference>
<comment type="caution">
    <text evidence="3">The sequence shown here is derived from an EMBL/GenBank/DDBJ whole genome shotgun (WGS) entry which is preliminary data.</text>
</comment>
<feature type="compositionally biased region" description="Acidic residues" evidence="1">
    <location>
        <begin position="247"/>
        <end position="257"/>
    </location>
</feature>
<evidence type="ECO:0000256" key="1">
    <source>
        <dbReference type="SAM" id="MobiDB-lite"/>
    </source>
</evidence>
<evidence type="ECO:0000259" key="2">
    <source>
        <dbReference type="Pfam" id="PF26130"/>
    </source>
</evidence>
<accession>A0ABS8S5Z0</accession>
<feature type="domain" description="PB1-like" evidence="2">
    <location>
        <begin position="4"/>
        <end position="96"/>
    </location>
</feature>
<feature type="compositionally biased region" description="Polar residues" evidence="1">
    <location>
        <begin position="157"/>
        <end position="169"/>
    </location>
</feature>
<name>A0ABS8S5Z0_DATST</name>
<protein>
    <recommendedName>
        <fullName evidence="2">PB1-like domain-containing protein</fullName>
    </recommendedName>
</protein>
<evidence type="ECO:0000313" key="3">
    <source>
        <dbReference type="EMBL" id="MCD7454497.1"/>
    </source>
</evidence>
<dbReference type="Pfam" id="PF26130">
    <property type="entry name" value="PB1-like"/>
    <property type="match status" value="1"/>
</dbReference>
<feature type="compositionally biased region" description="Acidic residues" evidence="1">
    <location>
        <begin position="170"/>
        <end position="219"/>
    </location>
</feature>
<proteinExistence type="predicted"/>
<feature type="region of interest" description="Disordered" evidence="1">
    <location>
        <begin position="234"/>
        <end position="259"/>
    </location>
</feature>
<evidence type="ECO:0000313" key="4">
    <source>
        <dbReference type="Proteomes" id="UP000823775"/>
    </source>
</evidence>
<dbReference type="EMBL" id="JACEIK010000305">
    <property type="protein sequence ID" value="MCD7454497.1"/>
    <property type="molecule type" value="Genomic_DNA"/>
</dbReference>